<comment type="caution">
    <text evidence="2">The sequence shown here is derived from an EMBL/GenBank/DDBJ whole genome shotgun (WGS) entry which is preliminary data.</text>
</comment>
<dbReference type="CDD" id="cd03788">
    <property type="entry name" value="GT20_TPS"/>
    <property type="match status" value="1"/>
</dbReference>
<dbReference type="RefSeq" id="WP_129209132.1">
    <property type="nucleotide sequence ID" value="NZ_BMGU01000005.1"/>
</dbReference>
<dbReference type="AlphaFoldDB" id="A0A4Q1SB76"/>
<dbReference type="EMBL" id="SDMK01000003">
    <property type="protein sequence ID" value="RXS94394.1"/>
    <property type="molecule type" value="Genomic_DNA"/>
</dbReference>
<dbReference type="GO" id="GO:0003825">
    <property type="term" value="F:alpha,alpha-trehalose-phosphate synthase (UDP-forming) activity"/>
    <property type="evidence" value="ECO:0007669"/>
    <property type="project" value="TreeGrafter"/>
</dbReference>
<proteinExistence type="inferred from homology"/>
<evidence type="ECO:0000256" key="1">
    <source>
        <dbReference type="ARBA" id="ARBA00008799"/>
    </source>
</evidence>
<dbReference type="Gene3D" id="3.40.50.2000">
    <property type="entry name" value="Glycogen Phosphorylase B"/>
    <property type="match status" value="2"/>
</dbReference>
<sequence>MSNRKTLQRLMHRELQGVKFLVVSNREPYVHSWKGEEMVASRPAGGLALALDPVLQAANGTWIAQGTGDADRESVDEHDHVAVPPDNPTYTLRRVWIDEQLQREFYNGMANEGLWPLCHASFVRPTFRPRDWESYRRANQIFADAILEEAGDEAAFVFIQDYHFALLPRMLKERNPKLIVAQFWHIPWPNAEAFRAFPWKEEILDGLLGNDLFGFQLRYHCTNFLETIDRNIEAIVNNEQSNVQRGGHETLVRPFPISIDFDAHVRTAFGPEVQADMEEWRRQLNLDSSGIEFLGIGIDRIDYTKGIPDRLHGFDYFLEQHPEYRGRIQFVQIGVPSRMQIEQYQAVSEEVEKLVDTINTRWATGSWKPVIFLKQYFTPRQLIALHRLAHFCVVTSLHDGMNLVAKEYVASRFDEDGVLILSRFTGAARELSDALLVNPFAIGEIAEAIAQAVHMKQEERRKRMRRMRREVEENNIYHWAANILSQLLRFEIPSTQSEDEEEIE</sequence>
<organism evidence="2 3">
    <name type="scientific">Silvibacterium dinghuense</name>
    <dbReference type="NCBI Taxonomy" id="1560006"/>
    <lineage>
        <taxon>Bacteria</taxon>
        <taxon>Pseudomonadati</taxon>
        <taxon>Acidobacteriota</taxon>
        <taxon>Terriglobia</taxon>
        <taxon>Terriglobales</taxon>
        <taxon>Acidobacteriaceae</taxon>
        <taxon>Silvibacterium</taxon>
    </lineage>
</organism>
<evidence type="ECO:0000313" key="2">
    <source>
        <dbReference type="EMBL" id="RXS94394.1"/>
    </source>
</evidence>
<dbReference type="OrthoDB" id="9761633at2"/>
<comment type="similarity">
    <text evidence="1">Belongs to the glycosyltransferase 20 family.</text>
</comment>
<reference evidence="2 3" key="1">
    <citation type="journal article" date="2016" name="Int. J. Syst. Evol. Microbiol.">
        <title>Acidipila dinghuensis sp. nov., an acidobacterium isolated from forest soil.</title>
        <authorList>
            <person name="Jiang Y.W."/>
            <person name="Wang J."/>
            <person name="Chen M.H."/>
            <person name="Lv Y.Y."/>
            <person name="Qiu L.H."/>
        </authorList>
    </citation>
    <scope>NUCLEOTIDE SEQUENCE [LARGE SCALE GENOMIC DNA]</scope>
    <source>
        <strain evidence="2 3">DHOF10</strain>
    </source>
</reference>
<protein>
    <submittedName>
        <fullName evidence="2">Trehalose-6-phosphate synthase</fullName>
    </submittedName>
</protein>
<dbReference type="PANTHER" id="PTHR10788">
    <property type="entry name" value="TREHALOSE-6-PHOSPHATE SYNTHASE"/>
    <property type="match status" value="1"/>
</dbReference>
<evidence type="ECO:0000313" key="3">
    <source>
        <dbReference type="Proteomes" id="UP000290253"/>
    </source>
</evidence>
<dbReference type="Pfam" id="PF00982">
    <property type="entry name" value="Glyco_transf_20"/>
    <property type="match status" value="1"/>
</dbReference>
<dbReference type="SUPFAM" id="SSF53756">
    <property type="entry name" value="UDP-Glycosyltransferase/glycogen phosphorylase"/>
    <property type="match status" value="1"/>
</dbReference>
<dbReference type="InterPro" id="IPR001830">
    <property type="entry name" value="Glyco_trans_20"/>
</dbReference>
<dbReference type="PANTHER" id="PTHR10788:SF106">
    <property type="entry name" value="BCDNA.GH08860"/>
    <property type="match status" value="1"/>
</dbReference>
<keyword evidence="3" id="KW-1185">Reference proteome</keyword>
<gene>
    <name evidence="2" type="ORF">ESZ00_15060</name>
</gene>
<dbReference type="GO" id="GO:0005992">
    <property type="term" value="P:trehalose biosynthetic process"/>
    <property type="evidence" value="ECO:0007669"/>
    <property type="project" value="InterPro"/>
</dbReference>
<accession>A0A4Q1SB76</accession>
<name>A0A4Q1SB76_9BACT</name>
<dbReference type="Proteomes" id="UP000290253">
    <property type="component" value="Unassembled WGS sequence"/>
</dbReference>